<keyword evidence="2" id="KW-1185">Reference proteome</keyword>
<name>A0A1R3IQ46_COCAP</name>
<accession>A0A1R3IQ46</accession>
<organism evidence="1 2">
    <name type="scientific">Corchorus capsularis</name>
    <name type="common">Jute</name>
    <dbReference type="NCBI Taxonomy" id="210143"/>
    <lineage>
        <taxon>Eukaryota</taxon>
        <taxon>Viridiplantae</taxon>
        <taxon>Streptophyta</taxon>
        <taxon>Embryophyta</taxon>
        <taxon>Tracheophyta</taxon>
        <taxon>Spermatophyta</taxon>
        <taxon>Magnoliopsida</taxon>
        <taxon>eudicotyledons</taxon>
        <taxon>Gunneridae</taxon>
        <taxon>Pentapetalae</taxon>
        <taxon>rosids</taxon>
        <taxon>malvids</taxon>
        <taxon>Malvales</taxon>
        <taxon>Malvaceae</taxon>
        <taxon>Grewioideae</taxon>
        <taxon>Apeibeae</taxon>
        <taxon>Corchorus</taxon>
    </lineage>
</organism>
<protein>
    <submittedName>
        <fullName evidence="1">Uncharacterized protein</fullName>
    </submittedName>
</protein>
<evidence type="ECO:0000313" key="1">
    <source>
        <dbReference type="EMBL" id="OMO84703.1"/>
    </source>
</evidence>
<feature type="non-terminal residue" evidence="1">
    <location>
        <position position="1"/>
    </location>
</feature>
<dbReference type="Proteomes" id="UP000188268">
    <property type="component" value="Unassembled WGS sequence"/>
</dbReference>
<gene>
    <name evidence="1" type="ORF">CCACVL1_10698</name>
</gene>
<sequence length="47" mass="5131">DHVLPCTCRGNAELHGPGLKGHNGRQAIVFKLRMPHLSSRAMLASRP</sequence>
<dbReference type="AlphaFoldDB" id="A0A1R3IQ46"/>
<evidence type="ECO:0000313" key="2">
    <source>
        <dbReference type="Proteomes" id="UP000188268"/>
    </source>
</evidence>
<proteinExistence type="predicted"/>
<reference evidence="1 2" key="1">
    <citation type="submission" date="2013-09" db="EMBL/GenBank/DDBJ databases">
        <title>Corchorus capsularis genome sequencing.</title>
        <authorList>
            <person name="Alam M."/>
            <person name="Haque M.S."/>
            <person name="Islam M.S."/>
            <person name="Emdad E.M."/>
            <person name="Islam M.M."/>
            <person name="Ahmed B."/>
            <person name="Halim A."/>
            <person name="Hossen Q.M.M."/>
            <person name="Hossain M.Z."/>
            <person name="Ahmed R."/>
            <person name="Khan M.M."/>
            <person name="Islam R."/>
            <person name="Rashid M.M."/>
            <person name="Khan S.A."/>
            <person name="Rahman M.S."/>
            <person name="Alam M."/>
        </authorList>
    </citation>
    <scope>NUCLEOTIDE SEQUENCE [LARGE SCALE GENOMIC DNA]</scope>
    <source>
        <strain evidence="2">cv. CVL-1</strain>
        <tissue evidence="1">Whole seedling</tissue>
    </source>
</reference>
<dbReference type="EMBL" id="AWWV01009695">
    <property type="protein sequence ID" value="OMO84703.1"/>
    <property type="molecule type" value="Genomic_DNA"/>
</dbReference>
<dbReference type="Gramene" id="OMO84703">
    <property type="protein sequence ID" value="OMO84703"/>
    <property type="gene ID" value="CCACVL1_10698"/>
</dbReference>
<comment type="caution">
    <text evidence="1">The sequence shown here is derived from an EMBL/GenBank/DDBJ whole genome shotgun (WGS) entry which is preliminary data.</text>
</comment>